<evidence type="ECO:0000313" key="2">
    <source>
        <dbReference type="EMBL" id="TPE64593.1"/>
    </source>
</evidence>
<name>A0A501XW83_9SPHN</name>
<dbReference type="GO" id="GO:0005886">
    <property type="term" value="C:plasma membrane"/>
    <property type="evidence" value="ECO:0007669"/>
    <property type="project" value="TreeGrafter"/>
</dbReference>
<dbReference type="PANTHER" id="PTHR34980">
    <property type="entry name" value="INNER MEMBRANE PROTEIN-RELATED-RELATED"/>
    <property type="match status" value="1"/>
</dbReference>
<dbReference type="AlphaFoldDB" id="A0A501XW83"/>
<evidence type="ECO:0000313" key="3">
    <source>
        <dbReference type="Proteomes" id="UP000319897"/>
    </source>
</evidence>
<comment type="caution">
    <text evidence="2">The sequence shown here is derived from an EMBL/GenBank/DDBJ whole genome shotgun (WGS) entry which is preliminary data.</text>
</comment>
<dbReference type="EMBL" id="VFSU01000009">
    <property type="protein sequence ID" value="TPE64593.1"/>
    <property type="molecule type" value="Genomic_DNA"/>
</dbReference>
<evidence type="ECO:0000256" key="1">
    <source>
        <dbReference type="SAM" id="Phobius"/>
    </source>
</evidence>
<reference evidence="2 3" key="1">
    <citation type="submission" date="2019-06" db="EMBL/GenBank/DDBJ databases">
        <authorList>
            <person name="Lee I."/>
            <person name="Jang G.I."/>
            <person name="Hwang C.Y."/>
        </authorList>
    </citation>
    <scope>NUCLEOTIDE SEQUENCE [LARGE SCALE GENOMIC DNA]</scope>
    <source>
        <strain evidence="2 3">PAMC 28131</strain>
    </source>
</reference>
<protein>
    <submittedName>
        <fullName evidence="2">DUF805 domain-containing protein</fullName>
    </submittedName>
</protein>
<sequence length="158" mass="17701">MEFGEAIKTCFRKYATFSGRAQRSEYWWWYLFNFLVVGGATIIDIAIFGVGPDKVQPISGILSLGFMLPNLSVTCRRLHDGNRRGWWMLLPLLTFIPLMFLFAGAAKPQPSFAMGGVTIVVGFGTIGLLLYWLIKRGTDGPNRFGPDPLRPVYTEGVF</sequence>
<organism evidence="2 3">
    <name type="scientific">Sandaracinobacter neustonicus</name>
    <dbReference type="NCBI Taxonomy" id="1715348"/>
    <lineage>
        <taxon>Bacteria</taxon>
        <taxon>Pseudomonadati</taxon>
        <taxon>Pseudomonadota</taxon>
        <taxon>Alphaproteobacteria</taxon>
        <taxon>Sphingomonadales</taxon>
        <taxon>Sphingosinicellaceae</taxon>
        <taxon>Sandaracinobacter</taxon>
    </lineage>
</organism>
<dbReference type="RefSeq" id="WP_140926440.1">
    <property type="nucleotide sequence ID" value="NZ_VFSU01000009.1"/>
</dbReference>
<keyword evidence="1" id="KW-1133">Transmembrane helix</keyword>
<dbReference type="Proteomes" id="UP000319897">
    <property type="component" value="Unassembled WGS sequence"/>
</dbReference>
<feature type="transmembrane region" description="Helical" evidence="1">
    <location>
        <begin position="55"/>
        <end position="73"/>
    </location>
</feature>
<proteinExistence type="predicted"/>
<feature type="transmembrane region" description="Helical" evidence="1">
    <location>
        <begin position="27"/>
        <end position="49"/>
    </location>
</feature>
<dbReference type="OrthoDB" id="9812349at2"/>
<dbReference type="Pfam" id="PF05656">
    <property type="entry name" value="DUF805"/>
    <property type="match status" value="1"/>
</dbReference>
<dbReference type="InterPro" id="IPR008523">
    <property type="entry name" value="DUF805"/>
</dbReference>
<feature type="transmembrane region" description="Helical" evidence="1">
    <location>
        <begin position="85"/>
        <end position="106"/>
    </location>
</feature>
<gene>
    <name evidence="2" type="ORF">FJQ54_00910</name>
</gene>
<keyword evidence="3" id="KW-1185">Reference proteome</keyword>
<dbReference type="PANTHER" id="PTHR34980:SF2">
    <property type="entry name" value="INNER MEMBRANE PROTEIN YHAH-RELATED"/>
    <property type="match status" value="1"/>
</dbReference>
<keyword evidence="1" id="KW-0812">Transmembrane</keyword>
<keyword evidence="1" id="KW-0472">Membrane</keyword>
<accession>A0A501XW83</accession>
<feature type="transmembrane region" description="Helical" evidence="1">
    <location>
        <begin position="112"/>
        <end position="134"/>
    </location>
</feature>